<dbReference type="Gene3D" id="2.40.160.60">
    <property type="entry name" value="Outer membrane protein transport protein (OMPP1/FadL/TodX)"/>
    <property type="match status" value="1"/>
</dbReference>
<protein>
    <recommendedName>
        <fullName evidence="3">Aromatic hydrocarbon degradation protein</fullName>
    </recommendedName>
</protein>
<reference evidence="1" key="1">
    <citation type="submission" date="2022-10" db="EMBL/GenBank/DDBJ databases">
        <title>Algoriphagus sp. a novel bacteria isolate from halophytes salicornia europaea.</title>
        <authorList>
            <person name="Peng Y."/>
            <person name="Jiang L."/>
            <person name="Lee J."/>
        </authorList>
    </citation>
    <scope>NUCLEOTIDE SEQUENCE</scope>
    <source>
        <strain evidence="1">TR-M5</strain>
    </source>
</reference>
<gene>
    <name evidence="1" type="ORF">OM944_00630</name>
</gene>
<organism evidence="1 2">
    <name type="scientific">Algoriphagus halophytocola</name>
    <dbReference type="NCBI Taxonomy" id="2991499"/>
    <lineage>
        <taxon>Bacteria</taxon>
        <taxon>Pseudomonadati</taxon>
        <taxon>Bacteroidota</taxon>
        <taxon>Cytophagia</taxon>
        <taxon>Cytophagales</taxon>
        <taxon>Cyclobacteriaceae</taxon>
        <taxon>Algoriphagus</taxon>
    </lineage>
</organism>
<name>A0ABY6ML56_9BACT</name>
<proteinExistence type="predicted"/>
<keyword evidence="2" id="KW-1185">Reference proteome</keyword>
<sequence>MRFLRFVSGIIGNNMASHLPLGVFLLLLFCAHAVQSQDTHHWGNQFGTKAALLGGAVLTDTTDNAGVYYNPGNLAYLDTSSLTINANTYGIENVKIVNALGQRADFKGLQFNTIPLLVSGSIQTNSKWNISYGLMTPVSFSFNGIARLNGFFDLATGEISPGEEELVAESGINTKVQETMVAIGAGRKIGENLGFGISLLNTLRTVNYSFRFSAKALTNTEDYLMIARIQNEFIDYFAVRTALKAGLNYQKAGYGLGLTVTSPGLDWLGSGTVAEDLTLSNIAVPNSEDRFTAYASDRQEKLKTTYKSPLELALGGHKNFNRSTLSLNVTFFSGVDQYAIIQPESVALVRPNDIGPLIDSEDFLKVESSMKPVTNFALGYSKELRENLSIMGSFRTDFSYFDKESLENTGLQTELTQWDIYHFTIGTEIKKSRSSLSLGLVYSFGSTSEYLQRGSFYNIDSDQLLEGALVVTEAGYSNFGILIGYAFNFKKFN</sequence>
<dbReference type="RefSeq" id="WP_264809530.1">
    <property type="nucleotide sequence ID" value="NZ_CP110226.1"/>
</dbReference>
<dbReference type="EMBL" id="CP110226">
    <property type="protein sequence ID" value="UZD23006.1"/>
    <property type="molecule type" value="Genomic_DNA"/>
</dbReference>
<accession>A0ABY6ML56</accession>
<evidence type="ECO:0000313" key="1">
    <source>
        <dbReference type="EMBL" id="UZD23006.1"/>
    </source>
</evidence>
<dbReference type="Proteomes" id="UP001163156">
    <property type="component" value="Chromosome"/>
</dbReference>
<evidence type="ECO:0000313" key="2">
    <source>
        <dbReference type="Proteomes" id="UP001163156"/>
    </source>
</evidence>
<evidence type="ECO:0008006" key="3">
    <source>
        <dbReference type="Google" id="ProtNLM"/>
    </source>
</evidence>